<accession>A0A415TS45</accession>
<dbReference type="GO" id="GO:0003700">
    <property type="term" value="F:DNA-binding transcription factor activity"/>
    <property type="evidence" value="ECO:0007669"/>
    <property type="project" value="InterPro"/>
</dbReference>
<evidence type="ECO:0000259" key="1">
    <source>
        <dbReference type="Pfam" id="PF07638"/>
    </source>
</evidence>
<dbReference type="Proteomes" id="UP000283586">
    <property type="component" value="Unassembled WGS sequence"/>
</dbReference>
<organism evidence="2 3">
    <name type="scientific">Roseburia intestinalis</name>
    <dbReference type="NCBI Taxonomy" id="166486"/>
    <lineage>
        <taxon>Bacteria</taxon>
        <taxon>Bacillati</taxon>
        <taxon>Bacillota</taxon>
        <taxon>Clostridia</taxon>
        <taxon>Lachnospirales</taxon>
        <taxon>Lachnospiraceae</taxon>
        <taxon>Roseburia</taxon>
    </lineage>
</organism>
<dbReference type="GO" id="GO:0006352">
    <property type="term" value="P:DNA-templated transcription initiation"/>
    <property type="evidence" value="ECO:0007669"/>
    <property type="project" value="InterPro"/>
</dbReference>
<dbReference type="RefSeq" id="WP_118489054.1">
    <property type="nucleotide sequence ID" value="NZ_QRQN01000017.1"/>
</dbReference>
<feature type="domain" description="RNA polymerase sigma-70 ECF-like HTH" evidence="1">
    <location>
        <begin position="51"/>
        <end position="168"/>
    </location>
</feature>
<evidence type="ECO:0000313" key="3">
    <source>
        <dbReference type="Proteomes" id="UP000283586"/>
    </source>
</evidence>
<protein>
    <submittedName>
        <fullName evidence="2">Sigma-70 family RNA polymerase sigma factor</fullName>
    </submittedName>
</protein>
<dbReference type="AlphaFoldDB" id="A0A415TS45"/>
<proteinExistence type="predicted"/>
<gene>
    <name evidence="2" type="ORF">DWZ31_13790</name>
</gene>
<evidence type="ECO:0000313" key="2">
    <source>
        <dbReference type="EMBL" id="RHN06118.1"/>
    </source>
</evidence>
<name>A0A415TS45_9FIRM</name>
<dbReference type="InterPro" id="IPR053812">
    <property type="entry name" value="HTH_Sigma70_ECF-like"/>
</dbReference>
<dbReference type="Pfam" id="PF07638">
    <property type="entry name" value="Sigma70_ECF"/>
    <property type="match status" value="1"/>
</dbReference>
<sequence length="178" mass="21106">MRLEKLTEIEKQFAEKNHNLIYGFLHRRGYSIEEYYQIAVFGFLKAVEIYHRKPDIAEKYDFPYVAWQYMRAEINDHVKKEKANKRKSTENIISLDAESDDLENLYNTIGGKSAETSLMENVAIYEVMEKLSEIQQKIAMYKMDGFSNKEICILLEIPSSSFYMEMKRIKSILENFRI</sequence>
<dbReference type="EMBL" id="QRQN01000017">
    <property type="protein sequence ID" value="RHN06118.1"/>
    <property type="molecule type" value="Genomic_DNA"/>
</dbReference>
<dbReference type="NCBIfam" id="TIGR02937">
    <property type="entry name" value="sigma70-ECF"/>
    <property type="match status" value="1"/>
</dbReference>
<dbReference type="InterPro" id="IPR014284">
    <property type="entry name" value="RNA_pol_sigma-70_dom"/>
</dbReference>
<reference evidence="2 3" key="1">
    <citation type="submission" date="2018-08" db="EMBL/GenBank/DDBJ databases">
        <title>A genome reference for cultivated species of the human gut microbiota.</title>
        <authorList>
            <person name="Zou Y."/>
            <person name="Xue W."/>
            <person name="Luo G."/>
        </authorList>
    </citation>
    <scope>NUCLEOTIDE SEQUENCE [LARGE SCALE GENOMIC DNA]</scope>
    <source>
        <strain evidence="2 3">AF31-21AC</strain>
    </source>
</reference>
<comment type="caution">
    <text evidence="2">The sequence shown here is derived from an EMBL/GenBank/DDBJ whole genome shotgun (WGS) entry which is preliminary data.</text>
</comment>